<keyword evidence="4 7" id="KW-0238">DNA-binding</keyword>
<dbReference type="AlphaFoldDB" id="A0AAJ5WPS1"/>
<dbReference type="GO" id="GO:0032993">
    <property type="term" value="C:protein-DNA complex"/>
    <property type="evidence" value="ECO:0007669"/>
    <property type="project" value="TreeGrafter"/>
</dbReference>
<dbReference type="InterPro" id="IPR036388">
    <property type="entry name" value="WH-like_DNA-bd_sf"/>
</dbReference>
<dbReference type="Gene3D" id="3.40.50.2300">
    <property type="match status" value="1"/>
</dbReference>
<keyword evidence="1 6" id="KW-0597">Phosphoprotein</keyword>
<dbReference type="GO" id="GO:0005829">
    <property type="term" value="C:cytosol"/>
    <property type="evidence" value="ECO:0007669"/>
    <property type="project" value="TreeGrafter"/>
</dbReference>
<dbReference type="InterPro" id="IPR011006">
    <property type="entry name" value="CheY-like_superfamily"/>
</dbReference>
<dbReference type="CDD" id="cd19935">
    <property type="entry name" value="REC_OmpR_CusR-like"/>
    <property type="match status" value="1"/>
</dbReference>
<dbReference type="GO" id="GO:0000976">
    <property type="term" value="F:transcription cis-regulatory region binding"/>
    <property type="evidence" value="ECO:0007669"/>
    <property type="project" value="TreeGrafter"/>
</dbReference>
<dbReference type="FunFam" id="1.10.10.10:FF:000005">
    <property type="entry name" value="Two-component system response regulator"/>
    <property type="match status" value="1"/>
</dbReference>
<dbReference type="Pfam" id="PF00486">
    <property type="entry name" value="Trans_reg_C"/>
    <property type="match status" value="1"/>
</dbReference>
<reference evidence="10" key="1">
    <citation type="submission" date="2023-03" db="EMBL/GenBank/DDBJ databases">
        <title>Andean soil-derived lignocellulolytic bacterial consortium as a source of novel taxa and putative plastic-active enzymes.</title>
        <authorList>
            <person name="Diaz-Garcia L."/>
            <person name="Chuvochina M."/>
            <person name="Feuerriegel G."/>
            <person name="Bunk B."/>
            <person name="Sproer C."/>
            <person name="Streit W.R."/>
            <person name="Rodriguez L.M."/>
            <person name="Overmann J."/>
            <person name="Jimenez D.J."/>
        </authorList>
    </citation>
    <scope>NUCLEOTIDE SEQUENCE</scope>
    <source>
        <strain evidence="10">MAG 7</strain>
    </source>
</reference>
<keyword evidence="3" id="KW-0805">Transcription regulation</keyword>
<dbReference type="PROSITE" id="PS50110">
    <property type="entry name" value="RESPONSE_REGULATORY"/>
    <property type="match status" value="1"/>
</dbReference>
<evidence type="ECO:0000259" key="9">
    <source>
        <dbReference type="PROSITE" id="PS51755"/>
    </source>
</evidence>
<feature type="domain" description="Response regulatory" evidence="8">
    <location>
        <begin position="2"/>
        <end position="116"/>
    </location>
</feature>
<dbReference type="Gene3D" id="1.10.10.10">
    <property type="entry name" value="Winged helix-like DNA-binding domain superfamily/Winged helix DNA-binding domain"/>
    <property type="match status" value="1"/>
</dbReference>
<dbReference type="SMART" id="SM00862">
    <property type="entry name" value="Trans_reg_C"/>
    <property type="match status" value="1"/>
</dbReference>
<evidence type="ECO:0000256" key="6">
    <source>
        <dbReference type="PROSITE-ProRule" id="PRU00169"/>
    </source>
</evidence>
<name>A0AAJ5WPS1_9BACT</name>
<evidence type="ECO:0000313" key="10">
    <source>
        <dbReference type="EMBL" id="WEK33779.1"/>
    </source>
</evidence>
<evidence type="ECO:0000259" key="8">
    <source>
        <dbReference type="PROSITE" id="PS50110"/>
    </source>
</evidence>
<evidence type="ECO:0000256" key="3">
    <source>
        <dbReference type="ARBA" id="ARBA00023015"/>
    </source>
</evidence>
<dbReference type="SMART" id="SM00448">
    <property type="entry name" value="REC"/>
    <property type="match status" value="1"/>
</dbReference>
<evidence type="ECO:0000256" key="1">
    <source>
        <dbReference type="ARBA" id="ARBA00022553"/>
    </source>
</evidence>
<dbReference type="GO" id="GO:0006355">
    <property type="term" value="P:regulation of DNA-templated transcription"/>
    <property type="evidence" value="ECO:0007669"/>
    <property type="project" value="InterPro"/>
</dbReference>
<feature type="DNA-binding region" description="OmpR/PhoB-type" evidence="7">
    <location>
        <begin position="126"/>
        <end position="225"/>
    </location>
</feature>
<dbReference type="PANTHER" id="PTHR48111">
    <property type="entry name" value="REGULATOR OF RPOS"/>
    <property type="match status" value="1"/>
</dbReference>
<dbReference type="GO" id="GO:0000156">
    <property type="term" value="F:phosphorelay response regulator activity"/>
    <property type="evidence" value="ECO:0007669"/>
    <property type="project" value="TreeGrafter"/>
</dbReference>
<organism evidence="10 11">
    <name type="scientific">Candidatus Pseudobacter hemicellulosilyticus</name>
    <dbReference type="NCBI Taxonomy" id="3121375"/>
    <lineage>
        <taxon>Bacteria</taxon>
        <taxon>Pseudomonadati</taxon>
        <taxon>Bacteroidota</taxon>
        <taxon>Chitinophagia</taxon>
        <taxon>Chitinophagales</taxon>
        <taxon>Chitinophagaceae</taxon>
        <taxon>Pseudobacter</taxon>
    </lineage>
</organism>
<proteinExistence type="predicted"/>
<dbReference type="SUPFAM" id="SSF46894">
    <property type="entry name" value="C-terminal effector domain of the bipartite response regulators"/>
    <property type="match status" value="1"/>
</dbReference>
<dbReference type="InterPro" id="IPR016032">
    <property type="entry name" value="Sig_transdc_resp-reg_C-effctor"/>
</dbReference>
<dbReference type="Gene3D" id="6.10.250.690">
    <property type="match status" value="1"/>
</dbReference>
<sequence length="228" mass="25696">MNILIIEDELKVASFIKKGLEEALHVADLANDGQQGLQAALAKDYDCIILDLLLPGMNGREVCRRLRQNQVRTPILMLTALQTTDDIVSGLEQGADDYLTKPFHFRELLARIQALARRSGHTLPENELLQFNDLTLNTASRTAARSGRSINLTAREYALLELFMRNPNRVLSRAAITDAVWGIDHHSNANVVEVYVNYLRNKLEKPFNSGRLIHTMTGMGYVLKEEQQ</sequence>
<dbReference type="Pfam" id="PF00072">
    <property type="entry name" value="Response_reg"/>
    <property type="match status" value="1"/>
</dbReference>
<evidence type="ECO:0000256" key="5">
    <source>
        <dbReference type="ARBA" id="ARBA00023163"/>
    </source>
</evidence>
<accession>A0AAJ5WPS1</accession>
<dbReference type="PANTHER" id="PTHR48111:SF22">
    <property type="entry name" value="REGULATOR OF RPOS"/>
    <property type="match status" value="1"/>
</dbReference>
<gene>
    <name evidence="10" type="ORF">P0Y53_14905</name>
</gene>
<evidence type="ECO:0000256" key="7">
    <source>
        <dbReference type="PROSITE-ProRule" id="PRU01091"/>
    </source>
</evidence>
<dbReference type="PROSITE" id="PS51755">
    <property type="entry name" value="OMPR_PHOB"/>
    <property type="match status" value="1"/>
</dbReference>
<dbReference type="InterPro" id="IPR001867">
    <property type="entry name" value="OmpR/PhoB-type_DNA-bd"/>
</dbReference>
<feature type="modified residue" description="4-aspartylphosphate" evidence="6">
    <location>
        <position position="51"/>
    </location>
</feature>
<dbReference type="FunFam" id="3.40.50.2300:FF:000001">
    <property type="entry name" value="DNA-binding response regulator PhoB"/>
    <property type="match status" value="1"/>
</dbReference>
<evidence type="ECO:0000256" key="4">
    <source>
        <dbReference type="ARBA" id="ARBA00023125"/>
    </source>
</evidence>
<protein>
    <submittedName>
        <fullName evidence="10">Response regulator transcription factor</fullName>
    </submittedName>
</protein>
<dbReference type="InterPro" id="IPR039420">
    <property type="entry name" value="WalR-like"/>
</dbReference>
<dbReference type="Proteomes" id="UP001220610">
    <property type="component" value="Chromosome"/>
</dbReference>
<keyword evidence="5" id="KW-0804">Transcription</keyword>
<dbReference type="InterPro" id="IPR001789">
    <property type="entry name" value="Sig_transdc_resp-reg_receiver"/>
</dbReference>
<dbReference type="SUPFAM" id="SSF52172">
    <property type="entry name" value="CheY-like"/>
    <property type="match status" value="1"/>
</dbReference>
<feature type="domain" description="OmpR/PhoB-type" evidence="9">
    <location>
        <begin position="126"/>
        <end position="225"/>
    </location>
</feature>
<dbReference type="EMBL" id="CP119311">
    <property type="protein sequence ID" value="WEK33779.1"/>
    <property type="molecule type" value="Genomic_DNA"/>
</dbReference>
<evidence type="ECO:0000256" key="2">
    <source>
        <dbReference type="ARBA" id="ARBA00023012"/>
    </source>
</evidence>
<keyword evidence="2" id="KW-0902">Two-component regulatory system</keyword>
<evidence type="ECO:0000313" key="11">
    <source>
        <dbReference type="Proteomes" id="UP001220610"/>
    </source>
</evidence>
<dbReference type="CDD" id="cd00383">
    <property type="entry name" value="trans_reg_C"/>
    <property type="match status" value="1"/>
</dbReference>